<feature type="non-terminal residue" evidence="1">
    <location>
        <position position="1"/>
    </location>
</feature>
<feature type="non-terminal residue" evidence="1">
    <location>
        <position position="120"/>
    </location>
</feature>
<reference evidence="1" key="1">
    <citation type="journal article" date="2014" name="Front. Microbiol.">
        <title>High frequency of phylogenetically diverse reductive dehalogenase-homologous genes in deep subseafloor sedimentary metagenomes.</title>
        <authorList>
            <person name="Kawai M."/>
            <person name="Futagami T."/>
            <person name="Toyoda A."/>
            <person name="Takaki Y."/>
            <person name="Nishi S."/>
            <person name="Hori S."/>
            <person name="Arai W."/>
            <person name="Tsubouchi T."/>
            <person name="Morono Y."/>
            <person name="Uchiyama I."/>
            <person name="Ito T."/>
            <person name="Fujiyama A."/>
            <person name="Inagaki F."/>
            <person name="Takami H."/>
        </authorList>
    </citation>
    <scope>NUCLEOTIDE SEQUENCE</scope>
    <source>
        <strain evidence="1">Expedition CK06-06</strain>
    </source>
</reference>
<protein>
    <submittedName>
        <fullName evidence="1">Uncharacterized protein</fullName>
    </submittedName>
</protein>
<accession>X1M4K8</accession>
<dbReference type="EMBL" id="BARV01013794">
    <property type="protein sequence ID" value="GAI26283.1"/>
    <property type="molecule type" value="Genomic_DNA"/>
</dbReference>
<name>X1M4K8_9ZZZZ</name>
<organism evidence="1">
    <name type="scientific">marine sediment metagenome</name>
    <dbReference type="NCBI Taxonomy" id="412755"/>
    <lineage>
        <taxon>unclassified sequences</taxon>
        <taxon>metagenomes</taxon>
        <taxon>ecological metagenomes</taxon>
    </lineage>
</organism>
<proteinExistence type="predicted"/>
<sequence length="120" mass="13403">TATRAYTDPEGHCSFELGDLRNFYASVSTPIGSYPVDPGEVIQIIEYSQSGINYYKVFYIGNYLPSLAFSDTTTLDSLSVWKYEVVLDSLEGQGSGSCITRYGPGDSIRVYRSFFEKYAQ</sequence>
<comment type="caution">
    <text evidence="1">The sequence shown here is derived from an EMBL/GenBank/DDBJ whole genome shotgun (WGS) entry which is preliminary data.</text>
</comment>
<evidence type="ECO:0000313" key="1">
    <source>
        <dbReference type="EMBL" id="GAI26283.1"/>
    </source>
</evidence>
<gene>
    <name evidence="1" type="ORF">S06H3_24635</name>
</gene>
<dbReference type="AlphaFoldDB" id="X1M4K8"/>